<accession>A0A382IU48</accession>
<gene>
    <name evidence="2" type="ORF">METZ01_LOCUS255972</name>
</gene>
<evidence type="ECO:0000259" key="1">
    <source>
        <dbReference type="Pfam" id="PF19572"/>
    </source>
</evidence>
<dbReference type="Gene3D" id="2.40.160.60">
    <property type="entry name" value="Outer membrane protein transport protein (OMPP1/FadL/TodX)"/>
    <property type="match status" value="1"/>
</dbReference>
<feature type="non-terminal residue" evidence="2">
    <location>
        <position position="168"/>
    </location>
</feature>
<dbReference type="EMBL" id="UINC01069610">
    <property type="protein sequence ID" value="SVC03118.1"/>
    <property type="molecule type" value="Genomic_DNA"/>
</dbReference>
<proteinExistence type="predicted"/>
<dbReference type="SUPFAM" id="SSF56935">
    <property type="entry name" value="Porins"/>
    <property type="match status" value="1"/>
</dbReference>
<dbReference type="InterPro" id="IPR045741">
    <property type="entry name" value="PorV"/>
</dbReference>
<feature type="domain" description="Type IX secretion system protein PorV" evidence="1">
    <location>
        <begin position="26"/>
        <end position="152"/>
    </location>
</feature>
<dbReference type="Pfam" id="PF19572">
    <property type="entry name" value="PorV"/>
    <property type="match status" value="1"/>
</dbReference>
<sequence>MKRIYSIVAALLLFSSPSLNAQSEAGSIFLLISPGARAGGMGEAQVAVANDAYASYWNPAGLAFQEGSELAIMHVNWLPNLADDLYYEFLGFRKQFPTLGTLGGHLIYLNLGEQVRMDEYAQYQGKFTSYMMAAAVSYSTKLSSSSSFGINAKLSYQHLVELGTGSEK</sequence>
<organism evidence="2">
    <name type="scientific">marine metagenome</name>
    <dbReference type="NCBI Taxonomy" id="408172"/>
    <lineage>
        <taxon>unclassified sequences</taxon>
        <taxon>metagenomes</taxon>
        <taxon>ecological metagenomes</taxon>
    </lineage>
</organism>
<reference evidence="2" key="1">
    <citation type="submission" date="2018-05" db="EMBL/GenBank/DDBJ databases">
        <authorList>
            <person name="Lanie J.A."/>
            <person name="Ng W.-L."/>
            <person name="Kazmierczak K.M."/>
            <person name="Andrzejewski T.M."/>
            <person name="Davidsen T.M."/>
            <person name="Wayne K.J."/>
            <person name="Tettelin H."/>
            <person name="Glass J.I."/>
            <person name="Rusch D."/>
            <person name="Podicherti R."/>
            <person name="Tsui H.-C.T."/>
            <person name="Winkler M.E."/>
        </authorList>
    </citation>
    <scope>NUCLEOTIDE SEQUENCE</scope>
</reference>
<protein>
    <recommendedName>
        <fullName evidence="1">Type IX secretion system protein PorV domain-containing protein</fullName>
    </recommendedName>
</protein>
<dbReference type="AlphaFoldDB" id="A0A382IU48"/>
<evidence type="ECO:0000313" key="2">
    <source>
        <dbReference type="EMBL" id="SVC03118.1"/>
    </source>
</evidence>
<name>A0A382IU48_9ZZZZ</name>
<dbReference type="NCBIfam" id="NF033709">
    <property type="entry name" value="PorV_fam"/>
    <property type="match status" value="1"/>
</dbReference>